<gene>
    <name evidence="1" type="ORF">NCTC10047_01823</name>
</gene>
<accession>A0A447R0V7</accession>
<dbReference type="InterPro" id="IPR012334">
    <property type="entry name" value="Pectin_lyas_fold"/>
</dbReference>
<dbReference type="EMBL" id="LR134156">
    <property type="protein sequence ID" value="VEA75962.1"/>
    <property type="molecule type" value="Genomic_DNA"/>
</dbReference>
<dbReference type="Proteomes" id="UP000275676">
    <property type="component" value="Chromosome"/>
</dbReference>
<dbReference type="InterPro" id="IPR011050">
    <property type="entry name" value="Pectin_lyase_fold/virulence"/>
</dbReference>
<sequence length="497" mass="54156">MDDALPALNAMIRSPFFEIFFPIESEINISSGWNLRSNLDINFHASTINWRGAAFSSSDVVNGSEMAILNTPNFSGGTTGSLINLHLSNLIIKANDYAIGINARNVTNLSIENVCVEKAQRQGINVSNCQNGYINQITLKDCSPLSDKGFTSSQLEDWGDGLIVWYGSTNVSIDNIRVESGNNSRGGRCGICIDGYAPSGKPDPRNISVNNAYVYGYDRPIHTELCGIVTVTNSVFEYNSGSDTHHFLQCAAVVWNVIETTTFINCTFRTDMRFMKNSGAKAKFIKCNMYKTSSTEPMFITGPEQTGIVKFDDCLLSQAGGEWAAWNCSLSFNDCTISSDSAGAVINFGSESIPKNITIINSSLLNTSISAPFAPGFTEIHLSNSRINGDVNCGPSARLFVVSCDISGTVTCNSVMRYNGQKPNKLIYTNNSDQQYNGMWLGTRKPLEGRPDGSGDWLRGDIIFNLDAVEATPFQWYCVTPGTPGRWSVSGELGYAS</sequence>
<evidence type="ECO:0000313" key="2">
    <source>
        <dbReference type="Proteomes" id="UP000275676"/>
    </source>
</evidence>
<dbReference type="AlphaFoldDB" id="A0A447R0V7"/>
<name>A0A447R0V7_SALER</name>
<organism evidence="1 2">
    <name type="scientific">Salmonella enterica subsp. arizonae</name>
    <dbReference type="NCBI Taxonomy" id="59203"/>
    <lineage>
        <taxon>Bacteria</taxon>
        <taxon>Pseudomonadati</taxon>
        <taxon>Pseudomonadota</taxon>
        <taxon>Gammaproteobacteria</taxon>
        <taxon>Enterobacterales</taxon>
        <taxon>Enterobacteriaceae</taxon>
        <taxon>Salmonella</taxon>
    </lineage>
</organism>
<reference evidence="1 2" key="1">
    <citation type="submission" date="2018-12" db="EMBL/GenBank/DDBJ databases">
        <authorList>
            <consortium name="Pathogen Informatics"/>
        </authorList>
    </citation>
    <scope>NUCLEOTIDE SEQUENCE [LARGE SCALE GENOMIC DNA]</scope>
    <source>
        <strain evidence="1 2">NCTC10047</strain>
    </source>
</reference>
<dbReference type="SUPFAM" id="SSF51126">
    <property type="entry name" value="Pectin lyase-like"/>
    <property type="match status" value="1"/>
</dbReference>
<proteinExistence type="predicted"/>
<protein>
    <submittedName>
        <fullName evidence="1">Uncharacterized protein</fullName>
    </submittedName>
</protein>
<evidence type="ECO:0000313" key="1">
    <source>
        <dbReference type="EMBL" id="VEA75962.1"/>
    </source>
</evidence>
<dbReference type="Gene3D" id="2.160.20.10">
    <property type="entry name" value="Single-stranded right-handed beta-helix, Pectin lyase-like"/>
    <property type="match status" value="1"/>
</dbReference>